<dbReference type="PANTHER" id="PTHR10408:SF23">
    <property type="entry name" value="STEROL O-ACYLTRANSFERASE 1-RELATED"/>
    <property type="match status" value="1"/>
</dbReference>
<feature type="transmembrane region" description="Helical" evidence="11">
    <location>
        <begin position="280"/>
        <end position="298"/>
    </location>
</feature>
<dbReference type="Pfam" id="PF03062">
    <property type="entry name" value="MBOAT"/>
    <property type="match status" value="1"/>
</dbReference>
<dbReference type="PANTHER" id="PTHR10408">
    <property type="entry name" value="STEROL O-ACYLTRANSFERASE"/>
    <property type="match status" value="1"/>
</dbReference>
<keyword evidence="7 10" id="KW-0472">Membrane</keyword>
<feature type="transmembrane region" description="Helical" evidence="11">
    <location>
        <begin position="552"/>
        <end position="569"/>
    </location>
</feature>
<dbReference type="InterPro" id="IPR004299">
    <property type="entry name" value="MBOAT_fam"/>
</dbReference>
<sequence>MTDAIRDITEDKQFVRLRKLNSEDNGPRRPLKEDDIEDQGVEAIDNVQNVVLKSSKDDGDLDLGSSETDDGETVLVKTTTLEQGDKHLHVFIQKLKGKERGRFKKDTNEMQSMTRDVDWGSRGSIMDMMVTTPLRNHFQGPAIEQKYSKLKSTLKTNQIKIDEDRIVEIANETITTDFSGFYVLFWMAVAFTVVKVTLQYYEDHDGDFSQSIILQYMTTNLWKVALYDLAMYASTYVAFIIQYLCRKNVLPWKPTGRYLVMIFECLFLAVNIYLPKKTFNYNWIAQIFLFLHSLVYLMKIHSYSFYNGYLWDITTELKYATKTIAKLKELQSPDSNTEVLRKSIDFCEFELNSQSTTTKFPSNLTIKNYFHFHSFPTLVYQIEYPRTKKIRWGYVFEKCCAIFGIIFIMMVVAQQFMLPVIVEAKDVGMSSYTVKEKMAIMPKLLLDLAPAFIAMFLLVWYLIWDAILNCVAELTCFADRHFYSDWWNCCSWYDFSRLWNRPVHSFLLRHVYHSSLSAYNISKIQAVLLTFALSAIFHEMAMYVLFNKVRGYIIVLQMAQIPFTAIANHPLLRDKKLFNNVVFWVGICLGPSITGLLYLIF</sequence>
<evidence type="ECO:0000256" key="3">
    <source>
        <dbReference type="ARBA" id="ARBA00022679"/>
    </source>
</evidence>
<keyword evidence="8 10" id="KW-0012">Acyltransferase</keyword>
<evidence type="ECO:0000256" key="5">
    <source>
        <dbReference type="ARBA" id="ARBA00022824"/>
    </source>
</evidence>
<evidence type="ECO:0000256" key="2">
    <source>
        <dbReference type="ARBA" id="ARBA00009010"/>
    </source>
</evidence>
<keyword evidence="13" id="KW-1185">Reference proteome</keyword>
<keyword evidence="4 11" id="KW-0812">Transmembrane</keyword>
<evidence type="ECO:0000313" key="12">
    <source>
        <dbReference type="EMBL" id="QGN15494.1"/>
    </source>
</evidence>
<evidence type="ECO:0000256" key="9">
    <source>
        <dbReference type="ARBA" id="ARBA00023568"/>
    </source>
</evidence>
<proteinExistence type="inferred from homology"/>
<evidence type="ECO:0000256" key="7">
    <source>
        <dbReference type="ARBA" id="ARBA00023136"/>
    </source>
</evidence>
<feature type="transmembrane region" description="Helical" evidence="11">
    <location>
        <begin position="399"/>
        <end position="422"/>
    </location>
</feature>
<name>A0ABX6EX91_KLUMA</name>
<dbReference type="EMBL" id="CP015056">
    <property type="protein sequence ID" value="QGN15494.1"/>
    <property type="molecule type" value="Genomic_DNA"/>
</dbReference>
<evidence type="ECO:0000256" key="4">
    <source>
        <dbReference type="ARBA" id="ARBA00022692"/>
    </source>
</evidence>
<evidence type="ECO:0000256" key="10">
    <source>
        <dbReference type="PIRNR" id="PIRNR000439"/>
    </source>
</evidence>
<keyword evidence="3 10" id="KW-0808">Transferase</keyword>
<comment type="function">
    <text evidence="9">Sterol O-acyltransferase that catalyzes the formation of stery esters.</text>
</comment>
<keyword evidence="6 11" id="KW-1133">Transmembrane helix</keyword>
<comment type="subcellular location">
    <subcellularLocation>
        <location evidence="1 10">Endoplasmic reticulum membrane</location>
        <topology evidence="1 10">Multi-pass membrane protein</topology>
    </subcellularLocation>
</comment>
<dbReference type="PIRSF" id="PIRSF000439">
    <property type="entry name" value="Oat_ACAT_DAG_ARE"/>
    <property type="match status" value="1"/>
</dbReference>
<evidence type="ECO:0000313" key="13">
    <source>
        <dbReference type="Proteomes" id="UP000422736"/>
    </source>
</evidence>
<evidence type="ECO:0000256" key="1">
    <source>
        <dbReference type="ARBA" id="ARBA00004477"/>
    </source>
</evidence>
<feature type="transmembrane region" description="Helical" evidence="11">
    <location>
        <begin position="526"/>
        <end position="546"/>
    </location>
</feature>
<accession>A0ABX6EX91</accession>
<feature type="transmembrane region" description="Helical" evidence="11">
    <location>
        <begin position="256"/>
        <end position="274"/>
    </location>
</feature>
<feature type="transmembrane region" description="Helical" evidence="11">
    <location>
        <begin position="221"/>
        <end position="244"/>
    </location>
</feature>
<dbReference type="Proteomes" id="UP000422736">
    <property type="component" value="Chromosome 3"/>
</dbReference>
<dbReference type="InterPro" id="IPR014371">
    <property type="entry name" value="Oat_ACAT_DAG_ARE"/>
</dbReference>
<reference evidence="12 13" key="1">
    <citation type="submission" date="2016-03" db="EMBL/GenBank/DDBJ databases">
        <title>How can Kluyveromyces marxianus grow so fast - potential evolutionary course in Saccharomyces Complex revealed by comparative genomics.</title>
        <authorList>
            <person name="Mo W."/>
            <person name="Lu W."/>
            <person name="Yang X."/>
            <person name="Qi J."/>
            <person name="Lv H."/>
        </authorList>
    </citation>
    <scope>NUCLEOTIDE SEQUENCE [LARGE SCALE GENOMIC DNA]</scope>
    <source>
        <strain evidence="12 13">FIM1</strain>
    </source>
</reference>
<organism evidence="12 13">
    <name type="scientific">Kluyveromyces marxianus</name>
    <name type="common">Yeast</name>
    <name type="synonym">Candida kefyr</name>
    <dbReference type="NCBI Taxonomy" id="4911"/>
    <lineage>
        <taxon>Eukaryota</taxon>
        <taxon>Fungi</taxon>
        <taxon>Dikarya</taxon>
        <taxon>Ascomycota</taxon>
        <taxon>Saccharomycotina</taxon>
        <taxon>Saccharomycetes</taxon>
        <taxon>Saccharomycetales</taxon>
        <taxon>Saccharomycetaceae</taxon>
        <taxon>Kluyveromyces</taxon>
    </lineage>
</organism>
<keyword evidence="5 10" id="KW-0256">Endoplasmic reticulum</keyword>
<feature type="transmembrane region" description="Helical" evidence="11">
    <location>
        <begin position="181"/>
        <end position="201"/>
    </location>
</feature>
<evidence type="ECO:0000256" key="8">
    <source>
        <dbReference type="ARBA" id="ARBA00023315"/>
    </source>
</evidence>
<feature type="transmembrane region" description="Helical" evidence="11">
    <location>
        <begin position="444"/>
        <end position="464"/>
    </location>
</feature>
<feature type="transmembrane region" description="Helical" evidence="11">
    <location>
        <begin position="581"/>
        <end position="600"/>
    </location>
</feature>
<reference evidence="12 13" key="2">
    <citation type="submission" date="2019-11" db="EMBL/GenBank/DDBJ databases">
        <authorList>
            <person name="Lu H."/>
        </authorList>
    </citation>
    <scope>NUCLEOTIDE SEQUENCE [LARGE SCALE GENOMIC DNA]</scope>
    <source>
        <strain evidence="12 13">FIM1</strain>
    </source>
</reference>
<evidence type="ECO:0000256" key="11">
    <source>
        <dbReference type="SAM" id="Phobius"/>
    </source>
</evidence>
<comment type="similarity">
    <text evidence="2 10">Belongs to the membrane-bound acyltransferase family. Sterol o-acyltransferase subfamily.</text>
</comment>
<evidence type="ECO:0000256" key="6">
    <source>
        <dbReference type="ARBA" id="ARBA00022989"/>
    </source>
</evidence>
<gene>
    <name evidence="12" type="primary">ARE2</name>
    <name evidence="12" type="ORF">FIM1_2185</name>
</gene>
<protein>
    <recommendedName>
        <fullName evidence="10">O-acyltransferase</fullName>
    </recommendedName>
</protein>